<sequence>MRSPKECPVELWCSFAIHSLRASSSALACDWLRSFSSPGMICFHHTLVLEVVFIWRVYGVASFDFLFHFCSRLEYDSVLQAFMRSYMKVLLYASRALVYFSLIDNRR</sequence>
<reference evidence="1 2" key="1">
    <citation type="submission" date="2024-07" db="EMBL/GenBank/DDBJ databases">
        <title>Section-level genome sequencing and comparative genomics of Aspergillus sections Usti and Cavernicolus.</title>
        <authorList>
            <consortium name="Lawrence Berkeley National Laboratory"/>
            <person name="Nybo J.L."/>
            <person name="Vesth T.C."/>
            <person name="Theobald S."/>
            <person name="Frisvad J.C."/>
            <person name="Larsen T.O."/>
            <person name="Kjaerboelling I."/>
            <person name="Rothschild-Mancinelli K."/>
            <person name="Lyhne E.K."/>
            <person name="Kogle M.E."/>
            <person name="Barry K."/>
            <person name="Clum A."/>
            <person name="Na H."/>
            <person name="Ledsgaard L."/>
            <person name="Lin J."/>
            <person name="Lipzen A."/>
            <person name="Kuo A."/>
            <person name="Riley R."/>
            <person name="Mondo S."/>
            <person name="Labutti K."/>
            <person name="Haridas S."/>
            <person name="Pangalinan J."/>
            <person name="Salamov A.A."/>
            <person name="Simmons B.A."/>
            <person name="Magnuson J.K."/>
            <person name="Chen J."/>
            <person name="Drula E."/>
            <person name="Henrissat B."/>
            <person name="Wiebenga A."/>
            <person name="Lubbers R.J."/>
            <person name="Gomes A.C."/>
            <person name="Makela M.R."/>
            <person name="Stajich J."/>
            <person name="Grigoriev I.V."/>
            <person name="Mortensen U.H."/>
            <person name="De Vries R.P."/>
            <person name="Baker S.E."/>
            <person name="Andersen M.R."/>
        </authorList>
    </citation>
    <scope>NUCLEOTIDE SEQUENCE [LARGE SCALE GENOMIC DNA]</scope>
    <source>
        <strain evidence="1 2">CBS 123904</strain>
    </source>
</reference>
<protein>
    <submittedName>
        <fullName evidence="1">Uncharacterized protein</fullName>
    </submittedName>
</protein>
<name>A0ABR4JVQ1_9EURO</name>
<evidence type="ECO:0000313" key="2">
    <source>
        <dbReference type="Proteomes" id="UP001610446"/>
    </source>
</evidence>
<comment type="caution">
    <text evidence="1">The sequence shown here is derived from an EMBL/GenBank/DDBJ whole genome shotgun (WGS) entry which is preliminary data.</text>
</comment>
<accession>A0ABR4JVQ1</accession>
<dbReference type="EMBL" id="JBFXLU010000086">
    <property type="protein sequence ID" value="KAL2843887.1"/>
    <property type="molecule type" value="Genomic_DNA"/>
</dbReference>
<proteinExistence type="predicted"/>
<gene>
    <name evidence="1" type="ORF">BJY01DRAFT_191558</name>
</gene>
<evidence type="ECO:0000313" key="1">
    <source>
        <dbReference type="EMBL" id="KAL2843887.1"/>
    </source>
</evidence>
<dbReference type="Proteomes" id="UP001610446">
    <property type="component" value="Unassembled WGS sequence"/>
</dbReference>
<organism evidence="1 2">
    <name type="scientific">Aspergillus pseudoustus</name>
    <dbReference type="NCBI Taxonomy" id="1810923"/>
    <lineage>
        <taxon>Eukaryota</taxon>
        <taxon>Fungi</taxon>
        <taxon>Dikarya</taxon>
        <taxon>Ascomycota</taxon>
        <taxon>Pezizomycotina</taxon>
        <taxon>Eurotiomycetes</taxon>
        <taxon>Eurotiomycetidae</taxon>
        <taxon>Eurotiales</taxon>
        <taxon>Aspergillaceae</taxon>
        <taxon>Aspergillus</taxon>
        <taxon>Aspergillus subgen. Nidulantes</taxon>
    </lineage>
</organism>
<keyword evidence="2" id="KW-1185">Reference proteome</keyword>